<sequence>MADLPEPPPTILQFNRRGHKAMSYGATPLDGARIARDIAALDTFTQGLDRSSSVAAPLQ</sequence>
<dbReference type="Proteomes" id="UP001231124">
    <property type="component" value="Unassembled WGS sequence"/>
</dbReference>
<organism evidence="1 2">
    <name type="scientific">Methylobacterium aerolatum</name>
    <dbReference type="NCBI Taxonomy" id="418708"/>
    <lineage>
        <taxon>Bacteria</taxon>
        <taxon>Pseudomonadati</taxon>
        <taxon>Pseudomonadota</taxon>
        <taxon>Alphaproteobacteria</taxon>
        <taxon>Hyphomicrobiales</taxon>
        <taxon>Methylobacteriaceae</taxon>
        <taxon>Methylobacterium</taxon>
    </lineage>
</organism>
<evidence type="ECO:0000313" key="1">
    <source>
        <dbReference type="EMBL" id="MDQ0445597.1"/>
    </source>
</evidence>
<gene>
    <name evidence="1" type="ORF">QO012_000075</name>
</gene>
<proteinExistence type="predicted"/>
<name>A0ABU0HTD4_9HYPH</name>
<evidence type="ECO:0000313" key="2">
    <source>
        <dbReference type="Proteomes" id="UP001231124"/>
    </source>
</evidence>
<keyword evidence="2" id="KW-1185">Reference proteome</keyword>
<reference evidence="1 2" key="1">
    <citation type="submission" date="2023-07" db="EMBL/GenBank/DDBJ databases">
        <title>Genomic Encyclopedia of Type Strains, Phase IV (KMG-IV): sequencing the most valuable type-strain genomes for metagenomic binning, comparative biology and taxonomic classification.</title>
        <authorList>
            <person name="Goeker M."/>
        </authorList>
    </citation>
    <scope>NUCLEOTIDE SEQUENCE [LARGE SCALE GENOMIC DNA]</scope>
    <source>
        <strain evidence="1 2">DSM 19013</strain>
    </source>
</reference>
<accession>A0ABU0HTD4</accession>
<protein>
    <submittedName>
        <fullName evidence="1">Uncharacterized protein</fullName>
    </submittedName>
</protein>
<dbReference type="RefSeq" id="WP_238205705.1">
    <property type="nucleotide sequence ID" value="NZ_BPQE01000023.1"/>
</dbReference>
<dbReference type="EMBL" id="JAUSVP010000001">
    <property type="protein sequence ID" value="MDQ0445597.1"/>
    <property type="molecule type" value="Genomic_DNA"/>
</dbReference>
<comment type="caution">
    <text evidence="1">The sequence shown here is derived from an EMBL/GenBank/DDBJ whole genome shotgun (WGS) entry which is preliminary data.</text>
</comment>